<accession>A0AAV2THN4</accession>
<evidence type="ECO:0000256" key="2">
    <source>
        <dbReference type="ARBA" id="ARBA00009976"/>
    </source>
</evidence>
<evidence type="ECO:0000256" key="1">
    <source>
        <dbReference type="ARBA" id="ARBA00004141"/>
    </source>
</evidence>
<dbReference type="Pfam" id="PF04142">
    <property type="entry name" value="Nuc_sug_transp"/>
    <property type="match status" value="1"/>
</dbReference>
<feature type="transmembrane region" description="Helical" evidence="7">
    <location>
        <begin position="109"/>
        <end position="126"/>
    </location>
</feature>
<evidence type="ECO:0000313" key="8">
    <source>
        <dbReference type="EMBL" id="CAL5135611.1"/>
    </source>
</evidence>
<keyword evidence="3" id="KW-0813">Transport</keyword>
<protein>
    <recommendedName>
        <fullName evidence="10">UDP-galactose translocator</fullName>
    </recommendedName>
</protein>
<feature type="transmembrane region" description="Helical" evidence="7">
    <location>
        <begin position="36"/>
        <end position="59"/>
    </location>
</feature>
<dbReference type="Gene3D" id="1.10.3730.20">
    <property type="match status" value="1"/>
</dbReference>
<keyword evidence="6 7" id="KW-0472">Membrane</keyword>
<evidence type="ECO:0000256" key="3">
    <source>
        <dbReference type="ARBA" id="ARBA00022597"/>
    </source>
</evidence>
<dbReference type="InterPro" id="IPR007271">
    <property type="entry name" value="Nuc_sug_transpt"/>
</dbReference>
<feature type="transmembrane region" description="Helical" evidence="7">
    <location>
        <begin position="133"/>
        <end position="148"/>
    </location>
</feature>
<dbReference type="Proteomes" id="UP001497525">
    <property type="component" value="Unassembled WGS sequence"/>
</dbReference>
<dbReference type="GO" id="GO:0000139">
    <property type="term" value="C:Golgi membrane"/>
    <property type="evidence" value="ECO:0007669"/>
    <property type="project" value="InterPro"/>
</dbReference>
<feature type="transmembrane region" description="Helical" evidence="7">
    <location>
        <begin position="6"/>
        <end position="24"/>
    </location>
</feature>
<dbReference type="NCBIfam" id="TIGR00803">
    <property type="entry name" value="nst"/>
    <property type="match status" value="1"/>
</dbReference>
<evidence type="ECO:0008006" key="10">
    <source>
        <dbReference type="Google" id="ProtNLM"/>
    </source>
</evidence>
<dbReference type="AlphaFoldDB" id="A0AAV2THN4"/>
<feature type="transmembrane region" description="Helical" evidence="7">
    <location>
        <begin position="288"/>
        <end position="307"/>
    </location>
</feature>
<dbReference type="InterPro" id="IPR037185">
    <property type="entry name" value="EmrE-like"/>
</dbReference>
<name>A0AAV2THN4_CALDB</name>
<dbReference type="GO" id="GO:0015165">
    <property type="term" value="F:pyrimidine nucleotide-sugar transmembrane transporter activity"/>
    <property type="evidence" value="ECO:0007669"/>
    <property type="project" value="InterPro"/>
</dbReference>
<comment type="caution">
    <text evidence="8">The sequence shown here is derived from an EMBL/GenBank/DDBJ whole genome shotgun (WGS) entry which is preliminary data.</text>
</comment>
<evidence type="ECO:0000256" key="6">
    <source>
        <dbReference type="ARBA" id="ARBA00023136"/>
    </source>
</evidence>
<reference evidence="8" key="1">
    <citation type="submission" date="2024-06" db="EMBL/GenBank/DDBJ databases">
        <authorList>
            <person name="Liu X."/>
            <person name="Lenzi L."/>
            <person name="Haldenby T S."/>
            <person name="Uol C."/>
        </authorList>
    </citation>
    <scope>NUCLEOTIDE SEQUENCE</scope>
</reference>
<evidence type="ECO:0000313" key="9">
    <source>
        <dbReference type="Proteomes" id="UP001497525"/>
    </source>
</evidence>
<comment type="similarity">
    <text evidence="2">Belongs to the nucleotide-sugar transporter family. SLC35A subfamily.</text>
</comment>
<dbReference type="PANTHER" id="PTHR10231">
    <property type="entry name" value="NUCLEOTIDE-SUGAR TRANSMEMBRANE TRANSPORTER"/>
    <property type="match status" value="1"/>
</dbReference>
<evidence type="ECO:0000256" key="4">
    <source>
        <dbReference type="ARBA" id="ARBA00022692"/>
    </source>
</evidence>
<feature type="transmembrane region" description="Helical" evidence="7">
    <location>
        <begin position="197"/>
        <end position="215"/>
    </location>
</feature>
<keyword evidence="5 7" id="KW-1133">Transmembrane helix</keyword>
<proteinExistence type="inferred from homology"/>
<gene>
    <name evidence="8" type="ORF">CDAUBV1_LOCUS9739</name>
</gene>
<dbReference type="EMBL" id="CAXLJL010000267">
    <property type="protein sequence ID" value="CAL5135611.1"/>
    <property type="molecule type" value="Genomic_DNA"/>
</dbReference>
<feature type="transmembrane region" description="Helical" evidence="7">
    <location>
        <begin position="235"/>
        <end position="255"/>
    </location>
</feature>
<comment type="subcellular location">
    <subcellularLocation>
        <location evidence="1">Membrane</location>
        <topology evidence="1">Multi-pass membrane protein</topology>
    </subcellularLocation>
</comment>
<sequence>MPESSFVGRVCLFVLVFQNVMYTLCMRYARSRNTDLFIPSSMVLVSEVIKLISCLLVLICTRQLRTSFSLIQDNFTDTLKTCVPALIYLVQNRLLVGALGNLDAATYQVAYQLKLLTTAIFSVLILRKRISSMQWFSMILLFVGVAVVEPPSSSGSNPMSVSQNPSLGLFYVICASVLSGFACVYFELLLKCSSKSLWLRNIELASASVVTGLIAQWLTDRTQIQQKGFFFGFDWLVWLVIVLHSVGGLVVALVVKYANNMLKGFACSVSIVVSCLFSVLFLDIRLSLGFIFGAGLVLVSVVLYSAYPPKPEKKED</sequence>
<feature type="transmembrane region" description="Helical" evidence="7">
    <location>
        <begin position="262"/>
        <end position="282"/>
    </location>
</feature>
<keyword evidence="3" id="KW-0762">Sugar transport</keyword>
<evidence type="ECO:0000256" key="7">
    <source>
        <dbReference type="SAM" id="Phobius"/>
    </source>
</evidence>
<dbReference type="PIRSF" id="PIRSF005799">
    <property type="entry name" value="UDP-gal_transpt"/>
    <property type="match status" value="1"/>
</dbReference>
<dbReference type="SUPFAM" id="SSF103481">
    <property type="entry name" value="Multidrug resistance efflux transporter EmrE"/>
    <property type="match status" value="1"/>
</dbReference>
<keyword evidence="4 7" id="KW-0812">Transmembrane</keyword>
<evidence type="ECO:0000256" key="5">
    <source>
        <dbReference type="ARBA" id="ARBA00022989"/>
    </source>
</evidence>
<feature type="transmembrane region" description="Helical" evidence="7">
    <location>
        <begin position="168"/>
        <end position="190"/>
    </location>
</feature>
<organism evidence="8 9">
    <name type="scientific">Calicophoron daubneyi</name>
    <name type="common">Rumen fluke</name>
    <name type="synonym">Paramphistomum daubneyi</name>
    <dbReference type="NCBI Taxonomy" id="300641"/>
    <lineage>
        <taxon>Eukaryota</taxon>
        <taxon>Metazoa</taxon>
        <taxon>Spiralia</taxon>
        <taxon>Lophotrochozoa</taxon>
        <taxon>Platyhelminthes</taxon>
        <taxon>Trematoda</taxon>
        <taxon>Digenea</taxon>
        <taxon>Plagiorchiida</taxon>
        <taxon>Pronocephalata</taxon>
        <taxon>Paramphistomoidea</taxon>
        <taxon>Paramphistomidae</taxon>
        <taxon>Calicophoron</taxon>
    </lineage>
</organism>